<keyword evidence="3" id="KW-1185">Reference proteome</keyword>
<sequence>MWKIRFGGHLKGRVRPRQPEKMAGPAPPRPVVKRCGLW</sequence>
<organism evidence="2 3">
    <name type="scientific">Caenispirillum salinarum AK4</name>
    <dbReference type="NCBI Taxonomy" id="1238182"/>
    <lineage>
        <taxon>Bacteria</taxon>
        <taxon>Pseudomonadati</taxon>
        <taxon>Pseudomonadota</taxon>
        <taxon>Alphaproteobacteria</taxon>
        <taxon>Rhodospirillales</taxon>
        <taxon>Novispirillaceae</taxon>
        <taxon>Caenispirillum</taxon>
    </lineage>
</organism>
<evidence type="ECO:0000313" key="3">
    <source>
        <dbReference type="Proteomes" id="UP000009881"/>
    </source>
</evidence>
<dbReference type="AlphaFoldDB" id="K9HCX1"/>
<evidence type="ECO:0000313" key="2">
    <source>
        <dbReference type="EMBL" id="EKV28388.1"/>
    </source>
</evidence>
<dbReference type="EMBL" id="ANHY01000016">
    <property type="protein sequence ID" value="EKV28388.1"/>
    <property type="molecule type" value="Genomic_DNA"/>
</dbReference>
<name>K9HCX1_9PROT</name>
<dbReference type="Proteomes" id="UP000009881">
    <property type="component" value="Unassembled WGS sequence"/>
</dbReference>
<gene>
    <name evidence="2" type="ORF">C882_0962</name>
</gene>
<reference evidence="2 3" key="1">
    <citation type="journal article" date="2013" name="Genome Announc.">
        <title>Draft Genome Sequence of an Alphaproteobacterium, Caenispirillum salinarum AK4(T), Isolated from a Solar Saltern.</title>
        <authorList>
            <person name="Khatri I."/>
            <person name="Singh A."/>
            <person name="Korpole S."/>
            <person name="Pinnaka A.K."/>
            <person name="Subramanian S."/>
        </authorList>
    </citation>
    <scope>NUCLEOTIDE SEQUENCE [LARGE SCALE GENOMIC DNA]</scope>
    <source>
        <strain evidence="2 3">AK4</strain>
    </source>
</reference>
<comment type="caution">
    <text evidence="2">The sequence shown here is derived from an EMBL/GenBank/DDBJ whole genome shotgun (WGS) entry which is preliminary data.</text>
</comment>
<proteinExistence type="predicted"/>
<dbReference type="STRING" id="1238182.C882_0962"/>
<feature type="region of interest" description="Disordered" evidence="1">
    <location>
        <begin position="1"/>
        <end position="29"/>
    </location>
</feature>
<protein>
    <submittedName>
        <fullName evidence="2">Uncharacterized protein</fullName>
    </submittedName>
</protein>
<feature type="compositionally biased region" description="Basic residues" evidence="1">
    <location>
        <begin position="1"/>
        <end position="16"/>
    </location>
</feature>
<accession>K9HCX1</accession>
<evidence type="ECO:0000256" key="1">
    <source>
        <dbReference type="SAM" id="MobiDB-lite"/>
    </source>
</evidence>